<protein>
    <recommendedName>
        <fullName evidence="2">DUF2283 domain-containing protein</fullName>
    </recommendedName>
</protein>
<dbReference type="HOGENOM" id="CLU_1968861_0_0_5"/>
<reference evidence="1" key="1">
    <citation type="submission" date="2006-03" db="EMBL/GenBank/DDBJ databases">
        <title>Complete sequence of Rhodopseudomonas palustris BisB18.</title>
        <authorList>
            <consortium name="US DOE Joint Genome Institute"/>
            <person name="Copeland A."/>
            <person name="Lucas S."/>
            <person name="Lapidus A."/>
            <person name="Barry K."/>
            <person name="Detter J.C."/>
            <person name="Glavina del Rio T."/>
            <person name="Hammon N."/>
            <person name="Israni S."/>
            <person name="Dalin E."/>
            <person name="Tice H."/>
            <person name="Pitluck S."/>
            <person name="Chain P."/>
            <person name="Malfatti S."/>
            <person name="Shin M."/>
            <person name="Vergez L."/>
            <person name="Schmutz J."/>
            <person name="Larimer F."/>
            <person name="Land M."/>
            <person name="Hauser L."/>
            <person name="Pelletier D.A."/>
            <person name="Kyrpides N."/>
            <person name="Anderson I."/>
            <person name="Oda Y."/>
            <person name="Harwood C.S."/>
            <person name="Richardson P."/>
        </authorList>
    </citation>
    <scope>NUCLEOTIDE SEQUENCE [LARGE SCALE GENOMIC DNA]</scope>
    <source>
        <strain evidence="1">BisB18</strain>
    </source>
</reference>
<dbReference type="Pfam" id="PF10049">
    <property type="entry name" value="DUF2283"/>
    <property type="match status" value="1"/>
</dbReference>
<dbReference type="STRING" id="316056.RPC_0588"/>
<accession>Q21BS3</accession>
<evidence type="ECO:0008006" key="2">
    <source>
        <dbReference type="Google" id="ProtNLM"/>
    </source>
</evidence>
<dbReference type="EMBL" id="CP000301">
    <property type="protein sequence ID" value="ABD86163.1"/>
    <property type="molecule type" value="Genomic_DNA"/>
</dbReference>
<proteinExistence type="predicted"/>
<name>Q21BS3_RHOPB</name>
<dbReference type="AlphaFoldDB" id="Q21BS3"/>
<gene>
    <name evidence="1" type="ordered locus">RPC_0588</name>
</gene>
<dbReference type="KEGG" id="rpc:RPC_0588"/>
<dbReference type="InterPro" id="IPR019270">
    <property type="entry name" value="DUF2283"/>
</dbReference>
<sequence length="127" mass="13840">MAATSLRPILRDARPLGVLLRMTRPGCGFISALVDSCALPCYKRVFQSAREAEAMTDITYDPEAEAVYITIGNGDFDHTEKAGSFIYDVDAQGRVLGIEILFVSTVLAPGDWQKARLPGEARFNAAE</sequence>
<evidence type="ECO:0000313" key="1">
    <source>
        <dbReference type="EMBL" id="ABD86163.1"/>
    </source>
</evidence>
<organism evidence="1">
    <name type="scientific">Rhodopseudomonas palustris (strain BisB18)</name>
    <dbReference type="NCBI Taxonomy" id="316056"/>
    <lineage>
        <taxon>Bacteria</taxon>
        <taxon>Pseudomonadati</taxon>
        <taxon>Pseudomonadota</taxon>
        <taxon>Alphaproteobacteria</taxon>
        <taxon>Hyphomicrobiales</taxon>
        <taxon>Nitrobacteraceae</taxon>
        <taxon>Rhodopseudomonas</taxon>
    </lineage>
</organism>